<dbReference type="RefSeq" id="WP_379695997.1">
    <property type="nucleotide sequence ID" value="NZ_JBHSXH010000015.1"/>
</dbReference>
<sequence>MNPLRPDGGSSRDGDDAPADASDASLDAPGAAADGEHEAVESLEALGLSNYAARVFVALQKLGAGTAKEIHDLANVPRSQVYGAAEELESLGLVELQQATPKRYRPVGLDAARRRLAEELKSEADRAFDYLEAARRQRTSGETRDDVWTVRGREPVNNRLIELAERAKERVVFAAPDTDLVPTELVAVLAERADDGVAVCVVSESEAVRTRFAEAASSVGVLEPPNEPPASDFTGRVLLVDGRVVFLSVAPAAESGGEETAIWSADTAMADMLSRIIEGTLVER</sequence>
<dbReference type="InterPro" id="IPR036390">
    <property type="entry name" value="WH_DNA-bd_sf"/>
</dbReference>
<comment type="caution">
    <text evidence="3">The sequence shown here is derived from an EMBL/GenBank/DDBJ whole genome shotgun (WGS) entry which is preliminary data.</text>
</comment>
<dbReference type="Gene3D" id="1.10.10.10">
    <property type="entry name" value="Winged helix-like DNA-binding domain superfamily/Winged helix DNA-binding domain"/>
    <property type="match status" value="1"/>
</dbReference>
<proteinExistence type="predicted"/>
<dbReference type="PANTHER" id="PTHR34293">
    <property type="entry name" value="HTH-TYPE TRANSCRIPTIONAL REGULATOR TRMBL2"/>
    <property type="match status" value="1"/>
</dbReference>
<evidence type="ECO:0000259" key="2">
    <source>
        <dbReference type="Pfam" id="PF01978"/>
    </source>
</evidence>
<reference evidence="3 4" key="1">
    <citation type="journal article" date="2019" name="Int. J. Syst. Evol. Microbiol.">
        <title>The Global Catalogue of Microorganisms (GCM) 10K type strain sequencing project: providing services to taxonomists for standard genome sequencing and annotation.</title>
        <authorList>
            <consortium name="The Broad Institute Genomics Platform"/>
            <consortium name="The Broad Institute Genome Sequencing Center for Infectious Disease"/>
            <person name="Wu L."/>
            <person name="Ma J."/>
        </authorList>
    </citation>
    <scope>NUCLEOTIDE SEQUENCE [LARGE SCALE GENOMIC DNA]</scope>
    <source>
        <strain evidence="3 4">YIM 94188</strain>
    </source>
</reference>
<dbReference type="InterPro" id="IPR002831">
    <property type="entry name" value="Tscrpt_reg_TrmB_N"/>
</dbReference>
<dbReference type="SUPFAM" id="SSF46785">
    <property type="entry name" value="Winged helix' DNA-binding domain"/>
    <property type="match status" value="1"/>
</dbReference>
<dbReference type="PANTHER" id="PTHR34293:SF1">
    <property type="entry name" value="HTH-TYPE TRANSCRIPTIONAL REGULATOR TRMBL2"/>
    <property type="match status" value="1"/>
</dbReference>
<dbReference type="InterPro" id="IPR036388">
    <property type="entry name" value="WH-like_DNA-bd_sf"/>
</dbReference>
<dbReference type="Pfam" id="PF01978">
    <property type="entry name" value="TrmB"/>
    <property type="match status" value="1"/>
</dbReference>
<feature type="region of interest" description="Disordered" evidence="1">
    <location>
        <begin position="1"/>
        <end position="37"/>
    </location>
</feature>
<keyword evidence="4" id="KW-1185">Reference proteome</keyword>
<evidence type="ECO:0000256" key="1">
    <source>
        <dbReference type="SAM" id="MobiDB-lite"/>
    </source>
</evidence>
<gene>
    <name evidence="3" type="ORF">ACFQEV_11505</name>
</gene>
<dbReference type="AlphaFoldDB" id="A0ABD5U3F3"/>
<feature type="domain" description="Transcription regulator TrmB N-terminal" evidence="2">
    <location>
        <begin position="43"/>
        <end position="107"/>
    </location>
</feature>
<feature type="compositionally biased region" description="Low complexity" evidence="1">
    <location>
        <begin position="19"/>
        <end position="33"/>
    </location>
</feature>
<evidence type="ECO:0000313" key="4">
    <source>
        <dbReference type="Proteomes" id="UP001596408"/>
    </source>
</evidence>
<protein>
    <submittedName>
        <fullName evidence="3">TrmB family transcriptional regulator</fullName>
    </submittedName>
</protein>
<name>A0ABD5U3F3_9EURY</name>
<dbReference type="Proteomes" id="UP001596408">
    <property type="component" value="Unassembled WGS sequence"/>
</dbReference>
<accession>A0ABD5U3F3</accession>
<dbReference type="InterPro" id="IPR051797">
    <property type="entry name" value="TrmB-like"/>
</dbReference>
<organism evidence="3 4">
    <name type="scientific">Halopelagius fulvigenes</name>
    <dbReference type="NCBI Taxonomy" id="1198324"/>
    <lineage>
        <taxon>Archaea</taxon>
        <taxon>Methanobacteriati</taxon>
        <taxon>Methanobacteriota</taxon>
        <taxon>Stenosarchaea group</taxon>
        <taxon>Halobacteria</taxon>
        <taxon>Halobacteriales</taxon>
        <taxon>Haloferacaceae</taxon>
    </lineage>
</organism>
<evidence type="ECO:0000313" key="3">
    <source>
        <dbReference type="EMBL" id="MFC6825610.1"/>
    </source>
</evidence>
<dbReference type="EMBL" id="JBHSXH010000015">
    <property type="protein sequence ID" value="MFC6825610.1"/>
    <property type="molecule type" value="Genomic_DNA"/>
</dbReference>